<dbReference type="EMBL" id="CP147247">
    <property type="protein sequence ID" value="WYJ89324.1"/>
    <property type="molecule type" value="Genomic_DNA"/>
</dbReference>
<dbReference type="EMBL" id="NGMM01000001">
    <property type="protein sequence ID" value="OTP19239.1"/>
    <property type="molecule type" value="Genomic_DNA"/>
</dbReference>
<reference evidence="2" key="3">
    <citation type="submission" date="2024-03" db="EMBL/GenBank/DDBJ databases">
        <title>The Genome Sequence of Enterococcus sp. DIV0242b.</title>
        <authorList>
            <consortium name="The Broad Institute Genomics Platform"/>
            <consortium name="The Broad Institute Microbial Omics Core"/>
            <consortium name="The Broad Institute Genomic Center for Infectious Diseases"/>
            <person name="Earl A."/>
            <person name="Manson A."/>
            <person name="Gilmore M."/>
            <person name="Schwartman J."/>
            <person name="Shea T."/>
            <person name="Abouelleil A."/>
            <person name="Cao P."/>
            <person name="Chapman S."/>
            <person name="Cusick C."/>
            <person name="Young S."/>
            <person name="Neafsey D."/>
            <person name="Nusbaum C."/>
            <person name="Birren B."/>
        </authorList>
    </citation>
    <scope>NUCLEOTIDE SEQUENCE</scope>
    <source>
        <strain evidence="2">9E7_DIV0242</strain>
    </source>
</reference>
<dbReference type="RefSeq" id="WP_086348137.1">
    <property type="nucleotide sequence ID" value="NZ_CP147247.1"/>
</dbReference>
<organism evidence="1">
    <name type="scientific">Candidatus Enterococcus clewellii</name>
    <dbReference type="NCBI Taxonomy" id="1834193"/>
    <lineage>
        <taxon>Bacteria</taxon>
        <taxon>Bacillati</taxon>
        <taxon>Bacillota</taxon>
        <taxon>Bacilli</taxon>
        <taxon>Lactobacillales</taxon>
        <taxon>Enterococcaceae</taxon>
        <taxon>Enterococcus</taxon>
    </lineage>
</organism>
<reference evidence="1" key="1">
    <citation type="submission" date="2017-05" db="EMBL/GenBank/DDBJ databases">
        <title>The Genome Sequence of Enterococcus sp. 9E7_DIV0242.</title>
        <authorList>
            <consortium name="The Broad Institute Genomics Platform"/>
            <consortium name="The Broad Institute Genomic Center for Infectious Diseases"/>
            <person name="Earl A."/>
            <person name="Manson A."/>
            <person name="Schwartman J."/>
            <person name="Gilmore M."/>
            <person name="Abouelleil A."/>
            <person name="Cao P."/>
            <person name="Chapman S."/>
            <person name="Cusick C."/>
            <person name="Shea T."/>
            <person name="Young S."/>
            <person name="Neafsey D."/>
            <person name="Nusbaum C."/>
            <person name="Birren B."/>
        </authorList>
    </citation>
    <scope>NUCLEOTIDE SEQUENCE [LARGE SCALE GENOMIC DNA]</scope>
    <source>
        <strain evidence="1">9E7_DIV0242</strain>
    </source>
</reference>
<keyword evidence="3" id="KW-1185">Reference proteome</keyword>
<accession>A0A242KDU1</accession>
<reference evidence="2" key="2">
    <citation type="submission" date="2017-05" db="EMBL/GenBank/DDBJ databases">
        <authorList>
            <consortium name="The Broad Institute Genomics Platform"/>
            <consortium name="The Broad Institute Genomic Center for Infectious Diseases"/>
            <person name="Earl A."/>
            <person name="Manson A."/>
            <person name="Schwartman J."/>
            <person name="Gilmore M."/>
            <person name="Abouelleil A."/>
            <person name="Cao P."/>
            <person name="Chapman S."/>
            <person name="Cusick C."/>
            <person name="Shea T."/>
            <person name="Young S."/>
            <person name="Neafsey D."/>
            <person name="Nusbaum C."/>
            <person name="Birren B."/>
        </authorList>
    </citation>
    <scope>NUCLEOTIDE SEQUENCE</scope>
    <source>
        <strain evidence="2">9E7_DIV0242</strain>
    </source>
</reference>
<dbReference type="Gene3D" id="3.30.1490.300">
    <property type="match status" value="1"/>
</dbReference>
<evidence type="ECO:0000313" key="1">
    <source>
        <dbReference type="EMBL" id="OTP19239.1"/>
    </source>
</evidence>
<sequence length="344" mass="39566">MFGKKKHTPIGIDIQKNVLRYCTVKNGQFVFGEKVVNGSIFKDGKVRNPEEFIHTLQQVAAEVHMRNPEFIISVMNGKLLIRQIPLGNLKNEKEIREFLYFELGDSIALPFENPIFDLLILEQQSKKKLPKKRSKQQPEKKDRRAVKIQRNRFAVNGKVPVVITSEPILEEIGYLIQRSGGQLIGVDCSSLAYTRVLQKRINWAQNFLLVELDSGTATITIFEQLVPVYVQYEEYNQVNWRYIEKDQSVKTEFNPSVELEELEKLGMTIHNVIRYFETEISPGKELVQIYVVGGHPMLSEEVVEIIQATNDLPVKDLQSPLRLANQKRLPERFLLSAGLSMKEV</sequence>
<protein>
    <recommendedName>
        <fullName evidence="4">SHS2 domain-containing protein</fullName>
    </recommendedName>
</protein>
<dbReference type="AlphaFoldDB" id="A0A242KDU1"/>
<dbReference type="OrthoDB" id="2690797at2"/>
<dbReference type="Proteomes" id="UP000195141">
    <property type="component" value="Chromosome"/>
</dbReference>
<evidence type="ECO:0000313" key="2">
    <source>
        <dbReference type="EMBL" id="WYJ89324.1"/>
    </source>
</evidence>
<dbReference type="Gene3D" id="3.30.420.40">
    <property type="match status" value="2"/>
</dbReference>
<gene>
    <name evidence="2" type="ORF">A5888_001044</name>
    <name evidence="1" type="ORF">A5888_001054</name>
</gene>
<proteinExistence type="predicted"/>
<name>A0A242KDU1_9ENTE</name>
<evidence type="ECO:0008006" key="4">
    <source>
        <dbReference type="Google" id="ProtNLM"/>
    </source>
</evidence>
<evidence type="ECO:0000313" key="3">
    <source>
        <dbReference type="Proteomes" id="UP000195141"/>
    </source>
</evidence>